<evidence type="ECO:0000256" key="7">
    <source>
        <dbReference type="RuleBase" id="RU363032"/>
    </source>
</evidence>
<evidence type="ECO:0000313" key="10">
    <source>
        <dbReference type="Proteomes" id="UP000749471"/>
    </source>
</evidence>
<feature type="transmembrane region" description="Helical" evidence="7">
    <location>
        <begin position="277"/>
        <end position="302"/>
    </location>
</feature>
<dbReference type="Pfam" id="PF19300">
    <property type="entry name" value="BPD_transp_1_N"/>
    <property type="match status" value="1"/>
</dbReference>
<dbReference type="CDD" id="cd06261">
    <property type="entry name" value="TM_PBP2"/>
    <property type="match status" value="1"/>
</dbReference>
<evidence type="ECO:0000259" key="8">
    <source>
        <dbReference type="PROSITE" id="PS50928"/>
    </source>
</evidence>
<name>A0ABS6E4A0_9FIRM</name>
<evidence type="ECO:0000256" key="5">
    <source>
        <dbReference type="ARBA" id="ARBA00022989"/>
    </source>
</evidence>
<protein>
    <submittedName>
        <fullName evidence="9">ABC transporter permease</fullName>
    </submittedName>
</protein>
<feature type="domain" description="ABC transmembrane type-1" evidence="8">
    <location>
        <begin position="97"/>
        <end position="299"/>
    </location>
</feature>
<comment type="caution">
    <text evidence="9">The sequence shown here is derived from an EMBL/GenBank/DDBJ whole genome shotgun (WGS) entry which is preliminary data.</text>
</comment>
<keyword evidence="4 7" id="KW-0812">Transmembrane</keyword>
<comment type="subcellular location">
    <subcellularLocation>
        <location evidence="1 7">Cell membrane</location>
        <topology evidence="1 7">Multi-pass membrane protein</topology>
    </subcellularLocation>
</comment>
<reference evidence="9 10" key="1">
    <citation type="submission" date="2021-06" db="EMBL/GenBank/DDBJ databases">
        <authorList>
            <person name="Sun Q."/>
            <person name="Li D."/>
        </authorList>
    </citation>
    <scope>NUCLEOTIDE SEQUENCE [LARGE SCALE GENOMIC DNA]</scope>
    <source>
        <strain evidence="9 10">MSJ-40</strain>
    </source>
</reference>
<accession>A0ABS6E4A0</accession>
<dbReference type="InterPro" id="IPR000515">
    <property type="entry name" value="MetI-like"/>
</dbReference>
<feature type="transmembrane region" description="Helical" evidence="7">
    <location>
        <begin position="146"/>
        <end position="164"/>
    </location>
</feature>
<evidence type="ECO:0000256" key="3">
    <source>
        <dbReference type="ARBA" id="ARBA00022475"/>
    </source>
</evidence>
<keyword evidence="6 7" id="KW-0472">Membrane</keyword>
<dbReference type="EMBL" id="JAHLPM010000002">
    <property type="protein sequence ID" value="MBU5437079.1"/>
    <property type="molecule type" value="Genomic_DNA"/>
</dbReference>
<evidence type="ECO:0000256" key="6">
    <source>
        <dbReference type="ARBA" id="ARBA00023136"/>
    </source>
</evidence>
<dbReference type="InterPro" id="IPR045621">
    <property type="entry name" value="BPD_transp_1_N"/>
</dbReference>
<dbReference type="PANTHER" id="PTHR30465">
    <property type="entry name" value="INNER MEMBRANE ABC TRANSPORTER"/>
    <property type="match status" value="1"/>
</dbReference>
<evidence type="ECO:0000313" key="9">
    <source>
        <dbReference type="EMBL" id="MBU5437079.1"/>
    </source>
</evidence>
<gene>
    <name evidence="9" type="ORF">KQI42_03600</name>
</gene>
<evidence type="ECO:0000256" key="1">
    <source>
        <dbReference type="ARBA" id="ARBA00004651"/>
    </source>
</evidence>
<keyword evidence="10" id="KW-1185">Reference proteome</keyword>
<keyword evidence="5 7" id="KW-1133">Transmembrane helix</keyword>
<organism evidence="9 10">
    <name type="scientific">Tissierella simiarum</name>
    <dbReference type="NCBI Taxonomy" id="2841534"/>
    <lineage>
        <taxon>Bacteria</taxon>
        <taxon>Bacillati</taxon>
        <taxon>Bacillota</taxon>
        <taxon>Tissierellia</taxon>
        <taxon>Tissierellales</taxon>
        <taxon>Tissierellaceae</taxon>
        <taxon>Tissierella</taxon>
    </lineage>
</organism>
<dbReference type="Pfam" id="PF00528">
    <property type="entry name" value="BPD_transp_1"/>
    <property type="match status" value="1"/>
</dbReference>
<dbReference type="RefSeq" id="WP_216516816.1">
    <property type="nucleotide sequence ID" value="NZ_JAHLPM010000002.1"/>
</dbReference>
<dbReference type="PANTHER" id="PTHR30465:SF74">
    <property type="entry name" value="OLIGOPEPTIDE TRANSPORT SYSTEM PERMEASE PROTEIN OPPB"/>
    <property type="match status" value="1"/>
</dbReference>
<feature type="transmembrane region" description="Helical" evidence="7">
    <location>
        <begin position="105"/>
        <end position="125"/>
    </location>
</feature>
<dbReference type="PROSITE" id="PS50928">
    <property type="entry name" value="ABC_TM1"/>
    <property type="match status" value="1"/>
</dbReference>
<feature type="transmembrane region" description="Helical" evidence="7">
    <location>
        <begin position="9"/>
        <end position="30"/>
    </location>
</feature>
<sequence length="310" mass="34471">MGKYILKRIVYMFFTLFIIITITFFLMHAVPGGPFSVEDGNEWMSPAVQKAILEKYHLNDPLHKQYIDFLKGVIRFDLGPSYAYEGRSVTELISRGFPVTVRMTFIYILLIIIFGIPFGMIAALNRNKPFDRGIMFLATLGKTLPGFVKASMILYIFAFKLGWFPIFGINDGFKSYVLPCIAMSLGSIGSMTRLNRSSMLDVLGQDYIRTARAKGLSEGKILYKHALRNASLPMVTSLGGNIASALTGSFVIEKIFALPGVGGYFVQAVGNRDYTTIMGVTIFSSLISLIMALVVDISYGIVDPRVRIEK</sequence>
<comment type="similarity">
    <text evidence="7">Belongs to the binding-protein-dependent transport system permease family.</text>
</comment>
<dbReference type="Proteomes" id="UP000749471">
    <property type="component" value="Unassembled WGS sequence"/>
</dbReference>
<evidence type="ECO:0000256" key="2">
    <source>
        <dbReference type="ARBA" id="ARBA00022448"/>
    </source>
</evidence>
<proteinExistence type="inferred from homology"/>
<keyword evidence="3" id="KW-1003">Cell membrane</keyword>
<evidence type="ECO:0000256" key="4">
    <source>
        <dbReference type="ARBA" id="ARBA00022692"/>
    </source>
</evidence>
<keyword evidence="2 7" id="KW-0813">Transport</keyword>